<dbReference type="VEuPathDB" id="AmoebaDB:EHI5A_068350"/>
<dbReference type="VEuPathDB" id="AmoebaDB:EHI_105300"/>
<dbReference type="PROSITE" id="PS50011">
    <property type="entry name" value="PROTEIN_KINASE_DOM"/>
    <property type="match status" value="1"/>
</dbReference>
<proteinExistence type="inferred from homology"/>
<dbReference type="Gene3D" id="1.10.510.10">
    <property type="entry name" value="Transferase(Phosphotransferase) domain 1"/>
    <property type="match status" value="1"/>
</dbReference>
<sequence length="303" mass="35517">MFASYLLKRHSTTQLIFDKYEKIETLGEGTYGFVSKVRNVHDKQYYALKMIKGENDSDGISSTSLREISSLLKLRHPFIIKLISVENKVDSLGMVFEYCECDLSKYIKNHSKIQPKVIKKWMKQLFSAIEYLHARRYLHRDLKPQNILIDKYCNIKLADFGLVRAVTIPLREYTTEIITLWYRPPEILLGATHYEASVDIWSIGAIFGELAYGAPIYRGESEYDELLKIFRVLGYPDEKEWPDFTYLKNRIRHSLPVFEKENLSQKFEVLNTSGINLFECCNQYNPTKRITARDALHHPYFSE</sequence>
<keyword evidence="5 10" id="KW-0547">Nucleotide-binding</keyword>
<evidence type="ECO:0000259" key="12">
    <source>
        <dbReference type="PROSITE" id="PS50011"/>
    </source>
</evidence>
<dbReference type="GO" id="GO:0010389">
    <property type="term" value="P:regulation of G2/M transition of mitotic cell cycle"/>
    <property type="evidence" value="ECO:0007669"/>
    <property type="project" value="TreeGrafter"/>
</dbReference>
<evidence type="ECO:0000256" key="11">
    <source>
        <dbReference type="RuleBase" id="RU000304"/>
    </source>
</evidence>
<accession>A0A5K1TTU6</accession>
<evidence type="ECO:0000313" key="13">
    <source>
        <dbReference type="EMBL" id="GAT94907.1"/>
    </source>
</evidence>
<dbReference type="GO" id="GO:0004693">
    <property type="term" value="F:cyclin-dependent protein serine/threonine kinase activity"/>
    <property type="evidence" value="ECO:0007669"/>
    <property type="project" value="UniProtKB-EC"/>
</dbReference>
<dbReference type="EMBL" id="BDEQ01000001">
    <property type="protein sequence ID" value="GAT94907.1"/>
    <property type="molecule type" value="Genomic_DNA"/>
</dbReference>
<dbReference type="GO" id="GO:0000082">
    <property type="term" value="P:G1/S transition of mitotic cell cycle"/>
    <property type="evidence" value="ECO:0007669"/>
    <property type="project" value="TreeGrafter"/>
</dbReference>
<dbReference type="GO" id="GO:0005524">
    <property type="term" value="F:ATP binding"/>
    <property type="evidence" value="ECO:0007669"/>
    <property type="project" value="UniProtKB-UniRule"/>
</dbReference>
<dbReference type="Gene3D" id="3.30.200.20">
    <property type="entry name" value="Phosphorylase Kinase, domain 1"/>
    <property type="match status" value="1"/>
</dbReference>
<dbReference type="OMA" id="NWHEFPQ"/>
<dbReference type="GO" id="GO:0007165">
    <property type="term" value="P:signal transduction"/>
    <property type="evidence" value="ECO:0007669"/>
    <property type="project" value="TreeGrafter"/>
</dbReference>
<comment type="catalytic activity">
    <reaction evidence="8">
        <text>L-threonyl-[protein] + ATP = O-phospho-L-threonyl-[protein] + ADP + H(+)</text>
        <dbReference type="Rhea" id="RHEA:46608"/>
        <dbReference type="Rhea" id="RHEA-COMP:11060"/>
        <dbReference type="Rhea" id="RHEA-COMP:11605"/>
        <dbReference type="ChEBI" id="CHEBI:15378"/>
        <dbReference type="ChEBI" id="CHEBI:30013"/>
        <dbReference type="ChEBI" id="CHEBI:30616"/>
        <dbReference type="ChEBI" id="CHEBI:61977"/>
        <dbReference type="ChEBI" id="CHEBI:456216"/>
        <dbReference type="EC" id="2.7.11.22"/>
    </reaction>
</comment>
<dbReference type="EC" id="2.7.11.22" evidence="2"/>
<dbReference type="PANTHER" id="PTHR24056">
    <property type="entry name" value="CELL DIVISION PROTEIN KINASE"/>
    <property type="match status" value="1"/>
</dbReference>
<dbReference type="PROSITE" id="PS00107">
    <property type="entry name" value="PROTEIN_KINASE_ATP"/>
    <property type="match status" value="1"/>
</dbReference>
<evidence type="ECO:0000256" key="4">
    <source>
        <dbReference type="ARBA" id="ARBA00022679"/>
    </source>
</evidence>
<dbReference type="SMART" id="SM00220">
    <property type="entry name" value="S_TKc"/>
    <property type="match status" value="1"/>
</dbReference>
<dbReference type="AlphaFoldDB" id="A0A5K1TTU6"/>
<evidence type="ECO:0000313" key="14">
    <source>
        <dbReference type="Proteomes" id="UP000078387"/>
    </source>
</evidence>
<reference evidence="13 14" key="1">
    <citation type="submission" date="2016-05" db="EMBL/GenBank/DDBJ databases">
        <title>First whole genome sequencing of Entamoeba histolytica HM1:IMSS-clone-6.</title>
        <authorList>
            <person name="Mukherjee Avik.K."/>
            <person name="Izumyama S."/>
            <person name="Nakada-Tsukui K."/>
            <person name="Nozaki T."/>
        </authorList>
    </citation>
    <scope>NUCLEOTIDE SEQUENCE [LARGE SCALE GENOMIC DNA]</scope>
    <source>
        <strain evidence="13 14">HM1:IMSS clone 6</strain>
    </source>
</reference>
<dbReference type="GO" id="GO:0005737">
    <property type="term" value="C:cytoplasm"/>
    <property type="evidence" value="ECO:0007669"/>
    <property type="project" value="TreeGrafter"/>
</dbReference>
<dbReference type="Pfam" id="PF00069">
    <property type="entry name" value="Pkinase"/>
    <property type="match status" value="1"/>
</dbReference>
<dbReference type="PANTHER" id="PTHR24056:SF254">
    <property type="entry name" value="CYCLIN-DEPENDENT KINASE 2"/>
    <property type="match status" value="1"/>
</dbReference>
<dbReference type="GO" id="GO:0051301">
    <property type="term" value="P:cell division"/>
    <property type="evidence" value="ECO:0007669"/>
    <property type="project" value="UniProtKB-KW"/>
</dbReference>
<keyword evidence="4" id="KW-0808">Transferase</keyword>
<dbReference type="FunFam" id="1.10.510.10:FF:000611">
    <property type="entry name" value="CMGC family protein kinase"/>
    <property type="match status" value="1"/>
</dbReference>
<dbReference type="InterPro" id="IPR000719">
    <property type="entry name" value="Prot_kinase_dom"/>
</dbReference>
<dbReference type="VEuPathDB" id="AmoebaDB:KM1_085850"/>
<keyword evidence="7 10" id="KW-0067">ATP-binding</keyword>
<evidence type="ECO:0000256" key="5">
    <source>
        <dbReference type="ARBA" id="ARBA00022741"/>
    </source>
</evidence>
<keyword evidence="6 13" id="KW-0418">Kinase</keyword>
<dbReference type="GO" id="GO:0005634">
    <property type="term" value="C:nucleus"/>
    <property type="evidence" value="ECO:0007669"/>
    <property type="project" value="TreeGrafter"/>
</dbReference>
<evidence type="ECO:0000256" key="7">
    <source>
        <dbReference type="ARBA" id="ARBA00022840"/>
    </source>
</evidence>
<evidence type="ECO:0000256" key="2">
    <source>
        <dbReference type="ARBA" id="ARBA00012425"/>
    </source>
</evidence>
<evidence type="ECO:0000256" key="3">
    <source>
        <dbReference type="ARBA" id="ARBA00022527"/>
    </source>
</evidence>
<dbReference type="SUPFAM" id="SSF56112">
    <property type="entry name" value="Protein kinase-like (PK-like)"/>
    <property type="match status" value="1"/>
</dbReference>
<comment type="caution">
    <text evidence="13">The sequence shown here is derived from an EMBL/GenBank/DDBJ whole genome shotgun (WGS) entry which is preliminary data.</text>
</comment>
<dbReference type="InterPro" id="IPR008271">
    <property type="entry name" value="Ser/Thr_kinase_AS"/>
</dbReference>
<feature type="domain" description="Protein kinase" evidence="12">
    <location>
        <begin position="20"/>
        <end position="301"/>
    </location>
</feature>
<name>A0A5K1TTU6_ENTHI</name>
<dbReference type="GO" id="GO:0030332">
    <property type="term" value="F:cyclin binding"/>
    <property type="evidence" value="ECO:0007669"/>
    <property type="project" value="TreeGrafter"/>
</dbReference>
<dbReference type="InterPro" id="IPR017441">
    <property type="entry name" value="Protein_kinase_ATP_BS"/>
</dbReference>
<dbReference type="PROSITE" id="PS00108">
    <property type="entry name" value="PROTEIN_KINASE_ST"/>
    <property type="match status" value="1"/>
</dbReference>
<dbReference type="FunFam" id="3.30.200.20:FF:000954">
    <property type="entry name" value="Cell division control protein, putative"/>
    <property type="match status" value="1"/>
</dbReference>
<dbReference type="InterPro" id="IPR050108">
    <property type="entry name" value="CDK"/>
</dbReference>
<protein>
    <recommendedName>
        <fullName evidence="2">cyclin-dependent kinase</fullName>
        <ecNumber evidence="2">2.7.11.22</ecNumber>
    </recommendedName>
</protein>
<dbReference type="Proteomes" id="UP000078387">
    <property type="component" value="Unassembled WGS sequence"/>
</dbReference>
<keyword evidence="3 11" id="KW-0723">Serine/threonine-protein kinase</keyword>
<evidence type="ECO:0000256" key="1">
    <source>
        <dbReference type="ARBA" id="ARBA00006485"/>
    </source>
</evidence>
<keyword evidence="13" id="KW-0131">Cell cycle</keyword>
<feature type="binding site" evidence="10">
    <location>
        <position position="49"/>
    </location>
    <ligand>
        <name>ATP</name>
        <dbReference type="ChEBI" id="CHEBI:30616"/>
    </ligand>
</feature>
<comment type="similarity">
    <text evidence="1">Belongs to the protein kinase superfamily. CMGC Ser/Thr protein kinase family. CDC2/CDKX subfamily.</text>
</comment>
<evidence type="ECO:0000256" key="8">
    <source>
        <dbReference type="ARBA" id="ARBA00047811"/>
    </source>
</evidence>
<dbReference type="CDD" id="cd07829">
    <property type="entry name" value="STKc_CDK_like"/>
    <property type="match status" value="1"/>
</dbReference>
<comment type="catalytic activity">
    <reaction evidence="9">
        <text>L-seryl-[protein] + ATP = O-phospho-L-seryl-[protein] + ADP + H(+)</text>
        <dbReference type="Rhea" id="RHEA:17989"/>
        <dbReference type="Rhea" id="RHEA-COMP:9863"/>
        <dbReference type="Rhea" id="RHEA-COMP:11604"/>
        <dbReference type="ChEBI" id="CHEBI:15378"/>
        <dbReference type="ChEBI" id="CHEBI:29999"/>
        <dbReference type="ChEBI" id="CHEBI:30616"/>
        <dbReference type="ChEBI" id="CHEBI:83421"/>
        <dbReference type="ChEBI" id="CHEBI:456216"/>
        <dbReference type="EC" id="2.7.11.22"/>
    </reaction>
</comment>
<dbReference type="VEuPathDB" id="AmoebaDB:EHI8A_152210"/>
<organism evidence="13 14">
    <name type="scientific">Entamoeba histolytica</name>
    <dbReference type="NCBI Taxonomy" id="5759"/>
    <lineage>
        <taxon>Eukaryota</taxon>
        <taxon>Amoebozoa</taxon>
        <taxon>Evosea</taxon>
        <taxon>Archamoebae</taxon>
        <taxon>Mastigamoebida</taxon>
        <taxon>Entamoebidae</taxon>
        <taxon>Entamoeba</taxon>
    </lineage>
</organism>
<evidence type="ECO:0000256" key="10">
    <source>
        <dbReference type="PROSITE-ProRule" id="PRU10141"/>
    </source>
</evidence>
<dbReference type="GO" id="GO:0000307">
    <property type="term" value="C:cyclin-dependent protein kinase holoenzyme complex"/>
    <property type="evidence" value="ECO:0007669"/>
    <property type="project" value="TreeGrafter"/>
</dbReference>
<evidence type="ECO:0000256" key="6">
    <source>
        <dbReference type="ARBA" id="ARBA00022777"/>
    </source>
</evidence>
<gene>
    <name evidence="13" type="ORF">CL6EHI_105300</name>
</gene>
<dbReference type="GO" id="GO:0010468">
    <property type="term" value="P:regulation of gene expression"/>
    <property type="evidence" value="ECO:0007669"/>
    <property type="project" value="TreeGrafter"/>
</dbReference>
<dbReference type="VEuPathDB" id="AmoebaDB:EHI7A_137070"/>
<evidence type="ECO:0000256" key="9">
    <source>
        <dbReference type="ARBA" id="ARBA00048367"/>
    </source>
</evidence>
<dbReference type="InterPro" id="IPR011009">
    <property type="entry name" value="Kinase-like_dom_sf"/>
</dbReference>
<keyword evidence="13" id="KW-0132">Cell division</keyword>